<dbReference type="AlphaFoldDB" id="A0A084W1W9"/>
<dbReference type="VEuPathDB" id="VectorBase:ASIC012103"/>
<feature type="compositionally biased region" description="Polar residues" evidence="1">
    <location>
        <begin position="43"/>
        <end position="56"/>
    </location>
</feature>
<evidence type="ECO:0000313" key="4">
    <source>
        <dbReference type="Proteomes" id="UP000030765"/>
    </source>
</evidence>
<protein>
    <submittedName>
        <fullName evidence="2 3">Transposase, IS605 OrfB family, central region</fullName>
    </submittedName>
</protein>
<keyword evidence="4" id="KW-1185">Reference proteome</keyword>
<reference evidence="2 4" key="1">
    <citation type="journal article" date="2014" name="BMC Genomics">
        <title>Genome sequence of Anopheles sinensis provides insight into genetics basis of mosquito competence for malaria parasites.</title>
        <authorList>
            <person name="Zhou D."/>
            <person name="Zhang D."/>
            <person name="Ding G."/>
            <person name="Shi L."/>
            <person name="Hou Q."/>
            <person name="Ye Y."/>
            <person name="Xu Y."/>
            <person name="Zhou H."/>
            <person name="Xiong C."/>
            <person name="Li S."/>
            <person name="Yu J."/>
            <person name="Hong S."/>
            <person name="Yu X."/>
            <person name="Zou P."/>
            <person name="Chen C."/>
            <person name="Chang X."/>
            <person name="Wang W."/>
            <person name="Lv Y."/>
            <person name="Sun Y."/>
            <person name="Ma L."/>
            <person name="Shen B."/>
            <person name="Zhu C."/>
        </authorList>
    </citation>
    <scope>NUCLEOTIDE SEQUENCE [LARGE SCALE GENOMIC DNA]</scope>
</reference>
<dbReference type="VEuPathDB" id="VectorBase:ASIS023024"/>
<name>A0A084W1W9_ANOSI</name>
<feature type="region of interest" description="Disordered" evidence="1">
    <location>
        <begin position="43"/>
        <end position="64"/>
    </location>
</feature>
<accession>A0A084W1W9</accession>
<evidence type="ECO:0000313" key="3">
    <source>
        <dbReference type="EnsemblMetazoa" id="ASIC012103-PA"/>
    </source>
</evidence>
<dbReference type="EnsemblMetazoa" id="ASIC012103-RA">
    <property type="protein sequence ID" value="ASIC012103-PA"/>
    <property type="gene ID" value="ASIC012103"/>
</dbReference>
<gene>
    <name evidence="2" type="ORF">ZHAS_00012103</name>
</gene>
<reference evidence="3" key="2">
    <citation type="submission" date="2020-05" db="UniProtKB">
        <authorList>
            <consortium name="EnsemblMetazoa"/>
        </authorList>
    </citation>
    <scope>IDENTIFICATION</scope>
</reference>
<proteinExistence type="predicted"/>
<evidence type="ECO:0000256" key="1">
    <source>
        <dbReference type="SAM" id="MobiDB-lite"/>
    </source>
</evidence>
<evidence type="ECO:0000313" key="2">
    <source>
        <dbReference type="EMBL" id="KFB44213.1"/>
    </source>
</evidence>
<dbReference type="EMBL" id="ATLV01019471">
    <property type="status" value="NOT_ANNOTATED_CDS"/>
    <property type="molecule type" value="Genomic_DNA"/>
</dbReference>
<dbReference type="Proteomes" id="UP000030765">
    <property type="component" value="Unassembled WGS sequence"/>
</dbReference>
<dbReference type="EMBL" id="KE525272">
    <property type="protein sequence ID" value="KFB44213.1"/>
    <property type="molecule type" value="Genomic_DNA"/>
</dbReference>
<sequence length="86" mass="8751">MCMEPRVAITAIAPGYSARLPATTGTIGTGGANLDACERSCQGPSGNEYGQPSSVSGAKEASVGSVIDDRMPSVKTSDLNAFFSHV</sequence>
<organism evidence="2">
    <name type="scientific">Anopheles sinensis</name>
    <name type="common">Mosquito</name>
    <dbReference type="NCBI Taxonomy" id="74873"/>
    <lineage>
        <taxon>Eukaryota</taxon>
        <taxon>Metazoa</taxon>
        <taxon>Ecdysozoa</taxon>
        <taxon>Arthropoda</taxon>
        <taxon>Hexapoda</taxon>
        <taxon>Insecta</taxon>
        <taxon>Pterygota</taxon>
        <taxon>Neoptera</taxon>
        <taxon>Endopterygota</taxon>
        <taxon>Diptera</taxon>
        <taxon>Nematocera</taxon>
        <taxon>Culicoidea</taxon>
        <taxon>Culicidae</taxon>
        <taxon>Anophelinae</taxon>
        <taxon>Anopheles</taxon>
    </lineage>
</organism>